<feature type="coiled-coil region" evidence="1">
    <location>
        <begin position="803"/>
        <end position="830"/>
    </location>
</feature>
<keyword evidence="1" id="KW-0175">Coiled coil</keyword>
<protein>
    <recommendedName>
        <fullName evidence="4">Phosphatidylinositol-specific phospholipase C X domain-containing protein</fullName>
    </recommendedName>
</protein>
<evidence type="ECO:0000256" key="3">
    <source>
        <dbReference type="SAM" id="Phobius"/>
    </source>
</evidence>
<dbReference type="EMBL" id="CAJMWS010000329">
    <property type="protein sequence ID" value="CAE6434112.1"/>
    <property type="molecule type" value="Genomic_DNA"/>
</dbReference>
<dbReference type="AlphaFoldDB" id="A0A8H2XQU9"/>
<dbReference type="Proteomes" id="UP000663846">
    <property type="component" value="Unassembled WGS sequence"/>
</dbReference>
<dbReference type="InterPro" id="IPR000909">
    <property type="entry name" value="PLipase_C_PInositol-sp_X_dom"/>
</dbReference>
<feature type="compositionally biased region" description="Basic and acidic residues" evidence="2">
    <location>
        <begin position="951"/>
        <end position="960"/>
    </location>
</feature>
<feature type="region of interest" description="Disordered" evidence="2">
    <location>
        <begin position="719"/>
        <end position="802"/>
    </location>
</feature>
<evidence type="ECO:0000259" key="4">
    <source>
        <dbReference type="SMART" id="SM00148"/>
    </source>
</evidence>
<feature type="region of interest" description="Disordered" evidence="2">
    <location>
        <begin position="857"/>
        <end position="883"/>
    </location>
</feature>
<dbReference type="Gene3D" id="1.20.58.80">
    <property type="entry name" value="Phosphotransferase system, lactose/cellobiose-type IIA subunit"/>
    <property type="match status" value="1"/>
</dbReference>
<feature type="compositionally biased region" description="Low complexity" evidence="2">
    <location>
        <begin position="635"/>
        <end position="644"/>
    </location>
</feature>
<dbReference type="SMART" id="SM00148">
    <property type="entry name" value="PLCXc"/>
    <property type="match status" value="1"/>
</dbReference>
<name>A0A8H2XQU9_9AGAM</name>
<dbReference type="Pfam" id="PF00388">
    <property type="entry name" value="PI-PLC-X"/>
    <property type="match status" value="1"/>
</dbReference>
<feature type="domain" description="Phosphatidylinositol-specific phospholipase C X" evidence="4">
    <location>
        <begin position="254"/>
        <end position="398"/>
    </location>
</feature>
<evidence type="ECO:0000313" key="5">
    <source>
        <dbReference type="EMBL" id="CAE6434112.1"/>
    </source>
</evidence>
<organism evidence="5 6">
    <name type="scientific">Rhizoctonia solani</name>
    <dbReference type="NCBI Taxonomy" id="456999"/>
    <lineage>
        <taxon>Eukaryota</taxon>
        <taxon>Fungi</taxon>
        <taxon>Dikarya</taxon>
        <taxon>Basidiomycota</taxon>
        <taxon>Agaricomycotina</taxon>
        <taxon>Agaricomycetes</taxon>
        <taxon>Cantharellales</taxon>
        <taxon>Ceratobasidiaceae</taxon>
        <taxon>Rhizoctonia</taxon>
    </lineage>
</organism>
<feature type="compositionally biased region" description="Basic and acidic residues" evidence="2">
    <location>
        <begin position="623"/>
        <end position="634"/>
    </location>
</feature>
<keyword evidence="3" id="KW-0472">Membrane</keyword>
<dbReference type="GO" id="GO:0006629">
    <property type="term" value="P:lipid metabolic process"/>
    <property type="evidence" value="ECO:0007669"/>
    <property type="project" value="InterPro"/>
</dbReference>
<dbReference type="PANTHER" id="PTHR40130:SF1">
    <property type="entry name" value="SPINDLE POLE BODY-ASSOCIATED PROTEIN CUT12 DOMAIN-CONTAINING PROTEIN"/>
    <property type="match status" value="1"/>
</dbReference>
<keyword evidence="3" id="KW-0812">Transmembrane</keyword>
<dbReference type="SUPFAM" id="SSF140361">
    <property type="entry name" value="MIT domain-like"/>
    <property type="match status" value="1"/>
</dbReference>
<keyword evidence="3" id="KW-1133">Transmembrane helix</keyword>
<feature type="region of interest" description="Disordered" evidence="2">
    <location>
        <begin position="951"/>
        <end position="1024"/>
    </location>
</feature>
<feature type="compositionally biased region" description="Low complexity" evidence="2">
    <location>
        <begin position="764"/>
        <end position="779"/>
    </location>
</feature>
<feature type="region of interest" description="Disordered" evidence="2">
    <location>
        <begin position="623"/>
        <end position="672"/>
    </location>
</feature>
<sequence length="1024" mass="112965">MVGDRGFCACASTFRSRQTYVYALHADVCVFPHPRRHRKRSHLRGSGAGLVDGALLLGVLFCLFAHSYSTFRAPYFGPCTPALLYHPLQPCNDITEEAEISMTTIHITNLTGSPLPLTCSLPAKSQWTYLDHGSNVTAFASGTGKRPRTYIFVRPTVTHADPTNQKVTVPEATTFPSSWTFKICRPRALHNKATWSVLRPICPHVPQSYPRAVISCHACQQDIPWNIYALHTRDGSRVLFLPQRDMSTFLSQLEDERLLSDVVLPGTHDSLAFYGWPVTQCQSPDEPLFKQLMSGIRVLDVRLSVVDGVLMAYHGSTPQHISFSAVLHTFHHFLQEHPRECLVVSLKQEDFEYTSSVLFSRLVREEIERAEGSMDMWWLENRVPRLGEVRGRCIMLSRFGGDGKEWERGLEGMGIHPTKWPDSAQEGFEWDLKGTTVRTHDWYRVPNLLALPEKASLCMQNMVPPTSDPPVLAITYLSAAGGPFSLPSFCALGVGWPNWGIGVEGMNARVTKWLISRLTSAGMQDSDSNSEQGRWSASNESAVLLEKKEPQFGTLCDDSDCRLPAHEHADRAELLYARGDFEGAAEEHLRAAESYLQAIDACEDPSVKHSLRLMHEDHLKLSRDAQRAKQERTRQQQQQQAQQQPPNRNSELEATITIDQAPRRMADSTSSVEHTIEDSYMMLGGRPGEHNEAFDQFWKNLEGMLENLSQPVAFATASLAGTSPVPRDKDNVGDDDGDESDASSNDSFCIIDGKDDPFAPQTPKSAGFGSSANSSLSASRRSKKAGVPDPSKALSAYPPPPRIQQLETENAALKAELERAVMRASTAERTLRQRAGQELALRESILSVRREAQRAMSATTAALRTPSFAGPPPSRTQTLIPSPSFAAPVSPVVPAPPTVPPPVPPAPVAPVPVPAVKLPDVSSPRIAELEEEVRQLKVENEKLKAQTAKYRERWEKIKESAKRKRAAKGQLETSGAANVTIPEEQEPEGEQPDGQETPATPVATGSGLNSHSVLRSPESIVASH</sequence>
<gene>
    <name evidence="5" type="ORF">RDB_LOCUS112829</name>
</gene>
<reference evidence="5" key="1">
    <citation type="submission" date="2021-01" db="EMBL/GenBank/DDBJ databases">
        <authorList>
            <person name="Kaushik A."/>
        </authorList>
    </citation>
    <scope>NUCLEOTIDE SEQUENCE</scope>
    <source>
        <strain evidence="5">AG1-1C</strain>
    </source>
</reference>
<dbReference type="InterPro" id="IPR017946">
    <property type="entry name" value="PLC-like_Pdiesterase_TIM-brl"/>
</dbReference>
<dbReference type="GO" id="GO:0008081">
    <property type="term" value="F:phosphoric diester hydrolase activity"/>
    <property type="evidence" value="ECO:0007669"/>
    <property type="project" value="InterPro"/>
</dbReference>
<evidence type="ECO:0000256" key="1">
    <source>
        <dbReference type="SAM" id="Coils"/>
    </source>
</evidence>
<dbReference type="PROSITE" id="PS50007">
    <property type="entry name" value="PIPLC_X_DOMAIN"/>
    <property type="match status" value="1"/>
</dbReference>
<proteinExistence type="predicted"/>
<dbReference type="Gene3D" id="3.20.20.190">
    <property type="entry name" value="Phosphatidylinositol (PI) phosphodiesterase"/>
    <property type="match status" value="1"/>
</dbReference>
<dbReference type="SUPFAM" id="SSF51695">
    <property type="entry name" value="PLC-like phosphodiesterases"/>
    <property type="match status" value="1"/>
</dbReference>
<evidence type="ECO:0000256" key="2">
    <source>
        <dbReference type="SAM" id="MobiDB-lite"/>
    </source>
</evidence>
<comment type="caution">
    <text evidence="5">The sequence shown here is derived from an EMBL/GenBank/DDBJ whole genome shotgun (WGS) entry which is preliminary data.</text>
</comment>
<feature type="compositionally biased region" description="Acidic residues" evidence="2">
    <location>
        <begin position="983"/>
        <end position="993"/>
    </location>
</feature>
<feature type="transmembrane region" description="Helical" evidence="3">
    <location>
        <begin position="45"/>
        <end position="68"/>
    </location>
</feature>
<evidence type="ECO:0000313" key="6">
    <source>
        <dbReference type="Proteomes" id="UP000663846"/>
    </source>
</evidence>
<dbReference type="PANTHER" id="PTHR40130">
    <property type="entry name" value="EXPRESSED PROTEIN"/>
    <property type="match status" value="1"/>
</dbReference>
<accession>A0A8H2XQU9</accession>